<organism evidence="1">
    <name type="scientific">Arundo donax</name>
    <name type="common">Giant reed</name>
    <name type="synonym">Donax arundinaceus</name>
    <dbReference type="NCBI Taxonomy" id="35708"/>
    <lineage>
        <taxon>Eukaryota</taxon>
        <taxon>Viridiplantae</taxon>
        <taxon>Streptophyta</taxon>
        <taxon>Embryophyta</taxon>
        <taxon>Tracheophyta</taxon>
        <taxon>Spermatophyta</taxon>
        <taxon>Magnoliopsida</taxon>
        <taxon>Liliopsida</taxon>
        <taxon>Poales</taxon>
        <taxon>Poaceae</taxon>
        <taxon>PACMAD clade</taxon>
        <taxon>Arundinoideae</taxon>
        <taxon>Arundineae</taxon>
        <taxon>Arundo</taxon>
    </lineage>
</organism>
<protein>
    <submittedName>
        <fullName evidence="1">Uncharacterized protein</fullName>
    </submittedName>
</protein>
<name>A0A0A9CKR5_ARUDO</name>
<proteinExistence type="predicted"/>
<dbReference type="EMBL" id="GBRH01220981">
    <property type="protein sequence ID" value="JAD76914.1"/>
    <property type="molecule type" value="Transcribed_RNA"/>
</dbReference>
<sequence length="116" mass="12910">MPSSPAAMEALHSLHVAVPKPTKEYQKRTLALSSTLKCSKQFLDLCHHIRRTLSAFFWSALSLASVEKRRQLSRLRPTAGRSDGVLGAAGRKTRGSPVLFHPRTLPRIQRSCIYGD</sequence>
<evidence type="ECO:0000313" key="1">
    <source>
        <dbReference type="EMBL" id="JAD76914.1"/>
    </source>
</evidence>
<reference evidence="1" key="1">
    <citation type="submission" date="2014-09" db="EMBL/GenBank/DDBJ databases">
        <authorList>
            <person name="Magalhaes I.L.F."/>
            <person name="Oliveira U."/>
            <person name="Santos F.R."/>
            <person name="Vidigal T.H.D.A."/>
            <person name="Brescovit A.D."/>
            <person name="Santos A.J."/>
        </authorList>
    </citation>
    <scope>NUCLEOTIDE SEQUENCE</scope>
    <source>
        <tissue evidence="1">Shoot tissue taken approximately 20 cm above the soil surface</tissue>
    </source>
</reference>
<reference evidence="1" key="2">
    <citation type="journal article" date="2015" name="Data Brief">
        <title>Shoot transcriptome of the giant reed, Arundo donax.</title>
        <authorList>
            <person name="Barrero R.A."/>
            <person name="Guerrero F.D."/>
            <person name="Moolhuijzen P."/>
            <person name="Goolsby J.A."/>
            <person name="Tidwell J."/>
            <person name="Bellgard S.E."/>
            <person name="Bellgard M.I."/>
        </authorList>
    </citation>
    <scope>NUCLEOTIDE SEQUENCE</scope>
    <source>
        <tissue evidence="1">Shoot tissue taken approximately 20 cm above the soil surface</tissue>
    </source>
</reference>
<accession>A0A0A9CKR5</accession>
<dbReference type="AlphaFoldDB" id="A0A0A9CKR5"/>